<proteinExistence type="predicted"/>
<keyword evidence="3" id="KW-1185">Reference proteome</keyword>
<dbReference type="SUPFAM" id="SSF53098">
    <property type="entry name" value="Ribonuclease H-like"/>
    <property type="match status" value="1"/>
</dbReference>
<dbReference type="InterPro" id="IPR012337">
    <property type="entry name" value="RNaseH-like_sf"/>
</dbReference>
<dbReference type="Proteomes" id="UP000186817">
    <property type="component" value="Unassembled WGS sequence"/>
</dbReference>
<feature type="region of interest" description="Disordered" evidence="1">
    <location>
        <begin position="369"/>
        <end position="390"/>
    </location>
</feature>
<dbReference type="AlphaFoldDB" id="A0A1Q9C3F5"/>
<dbReference type="GO" id="GO:0003676">
    <property type="term" value="F:nucleic acid binding"/>
    <property type="evidence" value="ECO:0007669"/>
    <property type="project" value="InterPro"/>
</dbReference>
<comment type="caution">
    <text evidence="2">The sequence shown here is derived from an EMBL/GenBank/DDBJ whole genome shotgun (WGS) entry which is preliminary data.</text>
</comment>
<evidence type="ECO:0008006" key="4">
    <source>
        <dbReference type="Google" id="ProtNLM"/>
    </source>
</evidence>
<dbReference type="Gene3D" id="3.30.420.10">
    <property type="entry name" value="Ribonuclease H-like superfamily/Ribonuclease H"/>
    <property type="match status" value="1"/>
</dbReference>
<protein>
    <recommendedName>
        <fullName evidence="4">Integrase catalytic domain-containing protein</fullName>
    </recommendedName>
</protein>
<sequence length="390" mass="43932">MISILRARSDQLLNLSRNFKLNFKLTNHAGMKKFIDTNSVDYMIRTKQIPEDSDMDLNRKIFPETFGIKEEQLGTEGQWECGYTRGEPSSIVTTVEELLDPEGTRIVVVTLFQAKASKGQESVQTVGKILRTSWRWNVNLGTEHQAAFRKQAERDGTEVVPSALEAPYQQGLTERAGGVFKNILYKAMLDYDCQTEEEWRGLVDVSCMMRNRLLLSGGYSPIQRVIGYSPRLPGGRLLSGGETDHMVPDLVIIGDAQDLARIGTMKSARQFSSGDEVAPERVTQAYQQVNLFTSQSKLIEHLVILNSSVNLKKLRSHPANATEWNSLRPTVFSYRLRCVKGNGRRLQPKTSSDPMRPDYNRAFIQEMPSSENSTAFNQEKGFQELIPASS</sequence>
<evidence type="ECO:0000313" key="2">
    <source>
        <dbReference type="EMBL" id="OLP77449.1"/>
    </source>
</evidence>
<evidence type="ECO:0000313" key="3">
    <source>
        <dbReference type="Proteomes" id="UP000186817"/>
    </source>
</evidence>
<dbReference type="OrthoDB" id="415682at2759"/>
<organism evidence="2 3">
    <name type="scientific">Symbiodinium microadriaticum</name>
    <name type="common">Dinoflagellate</name>
    <name type="synonym">Zooxanthella microadriatica</name>
    <dbReference type="NCBI Taxonomy" id="2951"/>
    <lineage>
        <taxon>Eukaryota</taxon>
        <taxon>Sar</taxon>
        <taxon>Alveolata</taxon>
        <taxon>Dinophyceae</taxon>
        <taxon>Suessiales</taxon>
        <taxon>Symbiodiniaceae</taxon>
        <taxon>Symbiodinium</taxon>
    </lineage>
</organism>
<dbReference type="EMBL" id="LSRX01001764">
    <property type="protein sequence ID" value="OLP77449.1"/>
    <property type="molecule type" value="Genomic_DNA"/>
</dbReference>
<reference evidence="2 3" key="1">
    <citation type="submission" date="2016-02" db="EMBL/GenBank/DDBJ databases">
        <title>Genome analysis of coral dinoflagellate symbionts highlights evolutionary adaptations to a symbiotic lifestyle.</title>
        <authorList>
            <person name="Aranda M."/>
            <person name="Li Y."/>
            <person name="Liew Y.J."/>
            <person name="Baumgarten S."/>
            <person name="Simakov O."/>
            <person name="Wilson M."/>
            <person name="Piel J."/>
            <person name="Ashoor H."/>
            <person name="Bougouffa S."/>
            <person name="Bajic V.B."/>
            <person name="Ryu T."/>
            <person name="Ravasi T."/>
            <person name="Bayer T."/>
            <person name="Micklem G."/>
            <person name="Kim H."/>
            <person name="Bhak J."/>
            <person name="Lajeunesse T.C."/>
            <person name="Voolstra C.R."/>
        </authorList>
    </citation>
    <scope>NUCLEOTIDE SEQUENCE [LARGE SCALE GENOMIC DNA]</scope>
    <source>
        <strain evidence="2 3">CCMP2467</strain>
    </source>
</reference>
<accession>A0A1Q9C3F5</accession>
<evidence type="ECO:0000256" key="1">
    <source>
        <dbReference type="SAM" id="MobiDB-lite"/>
    </source>
</evidence>
<gene>
    <name evidence="2" type="ORF">AK812_SmicGene42486</name>
</gene>
<name>A0A1Q9C3F5_SYMMI</name>
<dbReference type="InterPro" id="IPR036397">
    <property type="entry name" value="RNaseH_sf"/>
</dbReference>